<evidence type="ECO:0000313" key="3">
    <source>
        <dbReference type="Proteomes" id="UP000562682"/>
    </source>
</evidence>
<gene>
    <name evidence="2" type="ORF">FDENT_288</name>
</gene>
<organism evidence="2 3">
    <name type="scientific">Fusarium denticulatum</name>
    <dbReference type="NCBI Taxonomy" id="48507"/>
    <lineage>
        <taxon>Eukaryota</taxon>
        <taxon>Fungi</taxon>
        <taxon>Dikarya</taxon>
        <taxon>Ascomycota</taxon>
        <taxon>Pezizomycotina</taxon>
        <taxon>Sordariomycetes</taxon>
        <taxon>Hypocreomycetidae</taxon>
        <taxon>Hypocreales</taxon>
        <taxon>Nectriaceae</taxon>
        <taxon>Fusarium</taxon>
        <taxon>Fusarium fujikuroi species complex</taxon>
    </lineage>
</organism>
<name>A0A8H5XKQ6_9HYPO</name>
<dbReference type="AlphaFoldDB" id="A0A8H5XKQ6"/>
<comment type="caution">
    <text evidence="2">The sequence shown here is derived from an EMBL/GenBank/DDBJ whole genome shotgun (WGS) entry which is preliminary data.</text>
</comment>
<evidence type="ECO:0000256" key="1">
    <source>
        <dbReference type="SAM" id="MobiDB-lite"/>
    </source>
</evidence>
<reference evidence="2 3" key="1">
    <citation type="submission" date="2020-05" db="EMBL/GenBank/DDBJ databases">
        <title>Identification and distribution of gene clusters putatively required for synthesis of sphingolipid metabolism inhibitors in phylogenetically diverse species of the filamentous fungus Fusarium.</title>
        <authorList>
            <person name="Kim H.-S."/>
            <person name="Busman M."/>
            <person name="Brown D.W."/>
            <person name="Divon H."/>
            <person name="Uhlig S."/>
            <person name="Proctor R.H."/>
        </authorList>
    </citation>
    <scope>NUCLEOTIDE SEQUENCE [LARGE SCALE GENOMIC DNA]</scope>
    <source>
        <strain evidence="2 3">NRRL 25311</strain>
    </source>
</reference>
<accession>A0A8H5XKQ6</accession>
<dbReference type="Proteomes" id="UP000562682">
    <property type="component" value="Unassembled WGS sequence"/>
</dbReference>
<keyword evidence="3" id="KW-1185">Reference proteome</keyword>
<feature type="region of interest" description="Disordered" evidence="1">
    <location>
        <begin position="256"/>
        <end position="281"/>
    </location>
</feature>
<evidence type="ECO:0000313" key="2">
    <source>
        <dbReference type="EMBL" id="KAF5695558.1"/>
    </source>
</evidence>
<protein>
    <submittedName>
        <fullName evidence="2">Uncharacterized protein</fullName>
    </submittedName>
</protein>
<dbReference type="EMBL" id="JAAOAK010000007">
    <property type="protein sequence ID" value="KAF5695558.1"/>
    <property type="molecule type" value="Genomic_DNA"/>
</dbReference>
<sequence length="281" mass="31234">MDIICLLKLTGFSAQLLDLQSILKPTERSYIPCARLFGAAMNVHLAKPFIDDKGKALCQIMKTNFARIRNEMSIRFADRLAHDLLKFARESMLSDYDIPEHNRIFQEVTAKANRRNNSTELLVVTFPQWFFLALTLGADNSSLTPVRQFMESKWGCGFASQDIDFHSLPAETCEELFPDMKTADENTGWPLEKALSVDSLAETNHEEGIDQKVNDVVGIVESLAAEISEIKKSTDRVPVLEKSIAELITFLHTVHGTSNRANDDDGNTSAGGPADASNGKR</sequence>
<proteinExistence type="predicted"/>